<accession>A0ABN9Y706</accession>
<feature type="region of interest" description="Disordered" evidence="1">
    <location>
        <begin position="190"/>
        <end position="274"/>
    </location>
</feature>
<protein>
    <submittedName>
        <fullName evidence="2">Uncharacterized protein</fullName>
    </submittedName>
</protein>
<feature type="non-terminal residue" evidence="2">
    <location>
        <position position="1"/>
    </location>
</feature>
<evidence type="ECO:0000313" key="3">
    <source>
        <dbReference type="Proteomes" id="UP001189429"/>
    </source>
</evidence>
<feature type="compositionally biased region" description="Basic and acidic residues" evidence="1">
    <location>
        <begin position="165"/>
        <end position="174"/>
    </location>
</feature>
<proteinExistence type="predicted"/>
<feature type="compositionally biased region" description="Low complexity" evidence="1">
    <location>
        <begin position="71"/>
        <end position="83"/>
    </location>
</feature>
<keyword evidence="3" id="KW-1185">Reference proteome</keyword>
<feature type="region of interest" description="Disordered" evidence="1">
    <location>
        <begin position="26"/>
        <end position="124"/>
    </location>
</feature>
<name>A0ABN9Y706_9DINO</name>
<feature type="compositionally biased region" description="Low complexity" evidence="1">
    <location>
        <begin position="95"/>
        <end position="115"/>
    </location>
</feature>
<reference evidence="2" key="1">
    <citation type="submission" date="2023-10" db="EMBL/GenBank/DDBJ databases">
        <authorList>
            <person name="Chen Y."/>
            <person name="Shah S."/>
            <person name="Dougan E. K."/>
            <person name="Thang M."/>
            <person name="Chan C."/>
        </authorList>
    </citation>
    <scope>NUCLEOTIDE SEQUENCE [LARGE SCALE GENOMIC DNA]</scope>
</reference>
<sequence length="274" mass="29087">SFRLEYSRSERAEVARHACPPRARCARVRVRSRREEPGGTTTPPWDPSASAPARRRACRPLGASCRRGAHARAAAHQGPSRWPSRLRTRSRSSRRTASATSWRPSSCASASPSRGASRELKRLLGAGAGADQAVAALDGRCEEGPSQPLRLEGPRGAACPSGSPREGEHCSRGEFAQRLHQELVDFRLSAQKGGGPASSTADAFYRHLEGPRESPWQQPAAGDDGEPSTAAVTRGDWAPARRARGGGAEPGEDDLLRRGPGPAGVAGRGEGDVR</sequence>
<organism evidence="2 3">
    <name type="scientific">Prorocentrum cordatum</name>
    <dbReference type="NCBI Taxonomy" id="2364126"/>
    <lineage>
        <taxon>Eukaryota</taxon>
        <taxon>Sar</taxon>
        <taxon>Alveolata</taxon>
        <taxon>Dinophyceae</taxon>
        <taxon>Prorocentrales</taxon>
        <taxon>Prorocentraceae</taxon>
        <taxon>Prorocentrum</taxon>
    </lineage>
</organism>
<feature type="region of interest" description="Disordered" evidence="1">
    <location>
        <begin position="138"/>
        <end position="174"/>
    </location>
</feature>
<feature type="compositionally biased region" description="Basic residues" evidence="1">
    <location>
        <begin position="84"/>
        <end position="94"/>
    </location>
</feature>
<dbReference type="EMBL" id="CAUYUJ010021993">
    <property type="protein sequence ID" value="CAK0908331.1"/>
    <property type="molecule type" value="Genomic_DNA"/>
</dbReference>
<evidence type="ECO:0000313" key="2">
    <source>
        <dbReference type="EMBL" id="CAK0908331.1"/>
    </source>
</evidence>
<dbReference type="Proteomes" id="UP001189429">
    <property type="component" value="Unassembled WGS sequence"/>
</dbReference>
<evidence type="ECO:0000256" key="1">
    <source>
        <dbReference type="SAM" id="MobiDB-lite"/>
    </source>
</evidence>
<gene>
    <name evidence="2" type="ORF">PCOR1329_LOCUS83032</name>
</gene>
<comment type="caution">
    <text evidence="2">The sequence shown here is derived from an EMBL/GenBank/DDBJ whole genome shotgun (WGS) entry which is preliminary data.</text>
</comment>